<proteinExistence type="predicted"/>
<dbReference type="STRING" id="1189325.SAMN04488119_103154"/>
<dbReference type="InterPro" id="IPR050697">
    <property type="entry name" value="Adenylyl/Guanylyl_Cyclase_3/4"/>
</dbReference>
<dbReference type="Proteomes" id="UP000184066">
    <property type="component" value="Unassembled WGS sequence"/>
</dbReference>
<dbReference type="Pfam" id="PF00211">
    <property type="entry name" value="Guanylate_cyc"/>
    <property type="match status" value="1"/>
</dbReference>
<dbReference type="GO" id="GO:0035556">
    <property type="term" value="P:intracellular signal transduction"/>
    <property type="evidence" value="ECO:0007669"/>
    <property type="project" value="InterPro"/>
</dbReference>
<dbReference type="GO" id="GO:0006171">
    <property type="term" value="P:cAMP biosynthetic process"/>
    <property type="evidence" value="ECO:0007669"/>
    <property type="project" value="TreeGrafter"/>
</dbReference>
<dbReference type="OrthoDB" id="4565346at2"/>
<dbReference type="PANTHER" id="PTHR43081:SF11">
    <property type="entry name" value="BLR2264 PROTEIN"/>
    <property type="match status" value="1"/>
</dbReference>
<dbReference type="SUPFAM" id="SSF55073">
    <property type="entry name" value="Nucleotide cyclase"/>
    <property type="match status" value="1"/>
</dbReference>
<dbReference type="PANTHER" id="PTHR43081">
    <property type="entry name" value="ADENYLATE CYCLASE, TERMINAL-DIFFERENTIATION SPECIFIC-RELATED"/>
    <property type="match status" value="1"/>
</dbReference>
<dbReference type="CDD" id="cd07302">
    <property type="entry name" value="CHD"/>
    <property type="match status" value="1"/>
</dbReference>
<gene>
    <name evidence="2" type="ORF">SAMN05216200_102355</name>
</gene>
<evidence type="ECO:0000313" key="3">
    <source>
        <dbReference type="Proteomes" id="UP000184066"/>
    </source>
</evidence>
<dbReference type="InterPro" id="IPR001054">
    <property type="entry name" value="A/G_cyclase"/>
</dbReference>
<organism evidence="2 3">
    <name type="scientific">Oceanicella actignis</name>
    <dbReference type="NCBI Taxonomy" id="1189325"/>
    <lineage>
        <taxon>Bacteria</taxon>
        <taxon>Pseudomonadati</taxon>
        <taxon>Pseudomonadota</taxon>
        <taxon>Alphaproteobacteria</taxon>
        <taxon>Rhodobacterales</taxon>
        <taxon>Paracoccaceae</taxon>
        <taxon>Oceanicella</taxon>
    </lineage>
</organism>
<reference evidence="2 3" key="1">
    <citation type="submission" date="2016-12" db="EMBL/GenBank/DDBJ databases">
        <authorList>
            <person name="Song W.-J."/>
            <person name="Kurnit D.M."/>
        </authorList>
    </citation>
    <scope>NUCLEOTIDE SEQUENCE [LARGE SCALE GENOMIC DNA]</scope>
    <source>
        <strain evidence="2 3">CGMCC 1.10808</strain>
    </source>
</reference>
<dbReference type="AlphaFoldDB" id="A0A1M7SG25"/>
<accession>A0A1M7SG25</accession>
<dbReference type="GO" id="GO:0004016">
    <property type="term" value="F:adenylate cyclase activity"/>
    <property type="evidence" value="ECO:0007669"/>
    <property type="project" value="UniProtKB-ARBA"/>
</dbReference>
<dbReference type="Gene3D" id="3.30.70.1230">
    <property type="entry name" value="Nucleotide cyclase"/>
    <property type="match status" value="1"/>
</dbReference>
<dbReference type="PROSITE" id="PS50125">
    <property type="entry name" value="GUANYLATE_CYCLASE_2"/>
    <property type="match status" value="1"/>
</dbReference>
<protein>
    <submittedName>
        <fullName evidence="2">Adenylate cyclase</fullName>
    </submittedName>
</protein>
<sequence length="431" mass="47619">MALGPAAPRNYPSRMTHGPLIAEIESWLIDEALHDPDILDLFGALCVRLHAIGVPLERAALSWPTLHPLFQAEQIYWRLGEGAELLQYLHETQPSAAFEASPFHHVLIHGLDRLRRRLMGPETMLDFPVLNELREQGFTDYLMTSTAFQIAEVENYRGGESGIMASWATRREGGFSDADIDALSRIQRIFAVACHASIQKRVMVNLATAYLGATAARQVMEGLVRRGAGERIRAVVWYSDLRDSTRLSNTLAPDVYLDLLKCYYDCTAQMVIDEGGEILDFIGDAVLAIFPLRGETGGPDAARAATRAMERALQMREERRPQRAAMGLTEDVRFSVAMAEGEIMFGNIGVPTRLTFSAIGPVVNQVSRMDELSKTLGRSVLVTREIAAVEPGHWRSAGLHRLRDFADPIEIFVRAAEVEAEGAAAPRPLAG</sequence>
<feature type="domain" description="Guanylate cyclase" evidence="1">
    <location>
        <begin position="235"/>
        <end position="370"/>
    </location>
</feature>
<dbReference type="InterPro" id="IPR029787">
    <property type="entry name" value="Nucleotide_cyclase"/>
</dbReference>
<name>A0A1M7SG25_9RHOB</name>
<evidence type="ECO:0000259" key="1">
    <source>
        <dbReference type="PROSITE" id="PS50125"/>
    </source>
</evidence>
<keyword evidence="3" id="KW-1185">Reference proteome</keyword>
<evidence type="ECO:0000313" key="2">
    <source>
        <dbReference type="EMBL" id="SHN57370.1"/>
    </source>
</evidence>
<dbReference type="EMBL" id="FRDL01000002">
    <property type="protein sequence ID" value="SHN57370.1"/>
    <property type="molecule type" value="Genomic_DNA"/>
</dbReference>
<dbReference type="SMART" id="SM00044">
    <property type="entry name" value="CYCc"/>
    <property type="match status" value="1"/>
</dbReference>